<feature type="chain" id="PRO_5022675862" evidence="1">
    <location>
        <begin position="21"/>
        <end position="224"/>
    </location>
</feature>
<dbReference type="SUPFAM" id="SSF51120">
    <property type="entry name" value="beta-Roll"/>
    <property type="match status" value="1"/>
</dbReference>
<comment type="caution">
    <text evidence="2">The sequence shown here is derived from an EMBL/GenBank/DDBJ whole genome shotgun (WGS) entry which is preliminary data.</text>
</comment>
<dbReference type="RefSeq" id="WP_146439182.1">
    <property type="nucleotide sequence ID" value="NZ_SJPL01000001.1"/>
</dbReference>
<evidence type="ECO:0000313" key="2">
    <source>
        <dbReference type="EMBL" id="TWT70114.1"/>
    </source>
</evidence>
<gene>
    <name evidence="2" type="ORF">Pan14r_24140</name>
</gene>
<feature type="signal peptide" evidence="1">
    <location>
        <begin position="1"/>
        <end position="20"/>
    </location>
</feature>
<reference evidence="2 3" key="1">
    <citation type="submission" date="2019-02" db="EMBL/GenBank/DDBJ databases">
        <title>Deep-cultivation of Planctomycetes and their phenomic and genomic characterization uncovers novel biology.</title>
        <authorList>
            <person name="Wiegand S."/>
            <person name="Jogler M."/>
            <person name="Boedeker C."/>
            <person name="Pinto D."/>
            <person name="Vollmers J."/>
            <person name="Rivas-Marin E."/>
            <person name="Kohn T."/>
            <person name="Peeters S.H."/>
            <person name="Heuer A."/>
            <person name="Rast P."/>
            <person name="Oberbeckmann S."/>
            <person name="Bunk B."/>
            <person name="Jeske O."/>
            <person name="Meyerdierks A."/>
            <person name="Storesund J.E."/>
            <person name="Kallscheuer N."/>
            <person name="Luecker S."/>
            <person name="Lage O.M."/>
            <person name="Pohl T."/>
            <person name="Merkel B.J."/>
            <person name="Hornburger P."/>
            <person name="Mueller R.-W."/>
            <person name="Bruemmer F."/>
            <person name="Labrenz M."/>
            <person name="Spormann A.M."/>
            <person name="Op Den Camp H."/>
            <person name="Overmann J."/>
            <person name="Amann R."/>
            <person name="Jetten M.S.M."/>
            <person name="Mascher T."/>
            <person name="Medema M.H."/>
            <person name="Devos D.P."/>
            <person name="Kaster A.-K."/>
            <person name="Ovreas L."/>
            <person name="Rohde M."/>
            <person name="Galperin M.Y."/>
            <person name="Jogler C."/>
        </authorList>
    </citation>
    <scope>NUCLEOTIDE SEQUENCE [LARGE SCALE GENOMIC DNA]</scope>
    <source>
        <strain evidence="2 3">Pan14r</strain>
    </source>
</reference>
<dbReference type="EMBL" id="SJPL01000001">
    <property type="protein sequence ID" value="TWT70114.1"/>
    <property type="molecule type" value="Genomic_DNA"/>
</dbReference>
<keyword evidence="1" id="KW-0732">Signal</keyword>
<keyword evidence="3" id="KW-1185">Reference proteome</keyword>
<evidence type="ECO:0000313" key="3">
    <source>
        <dbReference type="Proteomes" id="UP000317238"/>
    </source>
</evidence>
<name>A0A5C5Y4M8_9PLAN</name>
<dbReference type="AlphaFoldDB" id="A0A5C5Y4M8"/>
<evidence type="ECO:0000256" key="1">
    <source>
        <dbReference type="SAM" id="SignalP"/>
    </source>
</evidence>
<protein>
    <submittedName>
        <fullName evidence="2">Uncharacterized protein</fullName>
    </submittedName>
</protein>
<accession>A0A5C5Y4M8</accession>
<sequence length="224" mass="25161" precursor="true">MKRLFAVLCLCALAWTNAPAQSIVYDEVNQIVTVTGTDLDDECKISVDGDEFKIKLTYPEADNWNHTDNIKQKFEFDELVLVIFFGLRGDDVCFFDDVEEFVDEGADHLVSVQYGGEGEDMLFGGPASDYLDGGDDNVVDVLFGGGSNDTFVRYYINKKVDADHGTLESAMQKPKFSAKKSFIRNAELESEPEVKVIKMPLVDKITDFNEAESDFIHWQLAQPE</sequence>
<organism evidence="2 3">
    <name type="scientific">Crateriforma conspicua</name>
    <dbReference type="NCBI Taxonomy" id="2527996"/>
    <lineage>
        <taxon>Bacteria</taxon>
        <taxon>Pseudomonadati</taxon>
        <taxon>Planctomycetota</taxon>
        <taxon>Planctomycetia</taxon>
        <taxon>Planctomycetales</taxon>
        <taxon>Planctomycetaceae</taxon>
        <taxon>Crateriforma</taxon>
    </lineage>
</organism>
<dbReference type="InterPro" id="IPR011049">
    <property type="entry name" value="Serralysin-like_metalloprot_C"/>
</dbReference>
<dbReference type="OrthoDB" id="9342475at2"/>
<dbReference type="Proteomes" id="UP000317238">
    <property type="component" value="Unassembled WGS sequence"/>
</dbReference>
<dbReference type="Gene3D" id="2.150.10.10">
    <property type="entry name" value="Serralysin-like metalloprotease, C-terminal"/>
    <property type="match status" value="1"/>
</dbReference>
<proteinExistence type="predicted"/>